<protein>
    <submittedName>
        <fullName evidence="2">Uncharacterized protein</fullName>
    </submittedName>
</protein>
<evidence type="ECO:0000313" key="2">
    <source>
        <dbReference type="EMBL" id="KAF2034559.1"/>
    </source>
</evidence>
<feature type="signal peptide" evidence="1">
    <location>
        <begin position="1"/>
        <end position="18"/>
    </location>
</feature>
<gene>
    <name evidence="2" type="ORF">EK21DRAFT_107693</name>
</gene>
<name>A0A9P4LTA3_9PLEO</name>
<dbReference type="AlphaFoldDB" id="A0A9P4LTA3"/>
<proteinExistence type="predicted"/>
<keyword evidence="3" id="KW-1185">Reference proteome</keyword>
<keyword evidence="1" id="KW-0732">Signal</keyword>
<accession>A0A9P4LTA3</accession>
<evidence type="ECO:0000313" key="3">
    <source>
        <dbReference type="Proteomes" id="UP000799777"/>
    </source>
</evidence>
<feature type="chain" id="PRO_5040183475" evidence="1">
    <location>
        <begin position="19"/>
        <end position="75"/>
    </location>
</feature>
<dbReference type="Proteomes" id="UP000799777">
    <property type="component" value="Unassembled WGS sequence"/>
</dbReference>
<reference evidence="2" key="1">
    <citation type="journal article" date="2020" name="Stud. Mycol.">
        <title>101 Dothideomycetes genomes: a test case for predicting lifestyles and emergence of pathogens.</title>
        <authorList>
            <person name="Haridas S."/>
            <person name="Albert R."/>
            <person name="Binder M."/>
            <person name="Bloem J."/>
            <person name="Labutti K."/>
            <person name="Salamov A."/>
            <person name="Andreopoulos B."/>
            <person name="Baker S."/>
            <person name="Barry K."/>
            <person name="Bills G."/>
            <person name="Bluhm B."/>
            <person name="Cannon C."/>
            <person name="Castanera R."/>
            <person name="Culley D."/>
            <person name="Daum C."/>
            <person name="Ezra D."/>
            <person name="Gonzalez J."/>
            <person name="Henrissat B."/>
            <person name="Kuo A."/>
            <person name="Liang C."/>
            <person name="Lipzen A."/>
            <person name="Lutzoni F."/>
            <person name="Magnuson J."/>
            <person name="Mondo S."/>
            <person name="Nolan M."/>
            <person name="Ohm R."/>
            <person name="Pangilinan J."/>
            <person name="Park H.-J."/>
            <person name="Ramirez L."/>
            <person name="Alfaro M."/>
            <person name="Sun H."/>
            <person name="Tritt A."/>
            <person name="Yoshinaga Y."/>
            <person name="Zwiers L.-H."/>
            <person name="Turgeon B."/>
            <person name="Goodwin S."/>
            <person name="Spatafora J."/>
            <person name="Crous P."/>
            <person name="Grigoriev I."/>
        </authorList>
    </citation>
    <scope>NUCLEOTIDE SEQUENCE</scope>
    <source>
        <strain evidence="2">CBS 110217</strain>
    </source>
</reference>
<sequence>MQFSMISLVAALTATATAVNVPYNGTSTYYPTGTGTGVPSKPTSATPFTGAAAVPTQFAGSALGLVVAGGVALMF</sequence>
<dbReference type="EMBL" id="ML978160">
    <property type="protein sequence ID" value="KAF2034559.1"/>
    <property type="molecule type" value="Genomic_DNA"/>
</dbReference>
<comment type="caution">
    <text evidence="2">The sequence shown here is derived from an EMBL/GenBank/DDBJ whole genome shotgun (WGS) entry which is preliminary data.</text>
</comment>
<evidence type="ECO:0000256" key="1">
    <source>
        <dbReference type="SAM" id="SignalP"/>
    </source>
</evidence>
<organism evidence="2 3">
    <name type="scientific">Setomelanomma holmii</name>
    <dbReference type="NCBI Taxonomy" id="210430"/>
    <lineage>
        <taxon>Eukaryota</taxon>
        <taxon>Fungi</taxon>
        <taxon>Dikarya</taxon>
        <taxon>Ascomycota</taxon>
        <taxon>Pezizomycotina</taxon>
        <taxon>Dothideomycetes</taxon>
        <taxon>Pleosporomycetidae</taxon>
        <taxon>Pleosporales</taxon>
        <taxon>Pleosporineae</taxon>
        <taxon>Phaeosphaeriaceae</taxon>
        <taxon>Setomelanomma</taxon>
    </lineage>
</organism>